<evidence type="ECO:0000313" key="1">
    <source>
        <dbReference type="EMBL" id="CAG8856594.1"/>
    </source>
</evidence>
<comment type="caution">
    <text evidence="1">The sequence shown here is derived from an EMBL/GenBank/DDBJ whole genome shotgun (WGS) entry which is preliminary data.</text>
</comment>
<feature type="non-terminal residue" evidence="1">
    <location>
        <position position="1"/>
    </location>
</feature>
<feature type="non-terminal residue" evidence="1">
    <location>
        <position position="105"/>
    </location>
</feature>
<accession>A0ABN7XMT8</accession>
<dbReference type="Proteomes" id="UP000789901">
    <property type="component" value="Unassembled WGS sequence"/>
</dbReference>
<dbReference type="EMBL" id="CAJVQB010161599">
    <property type="protein sequence ID" value="CAG8856594.1"/>
    <property type="molecule type" value="Genomic_DNA"/>
</dbReference>
<keyword evidence="2" id="KW-1185">Reference proteome</keyword>
<reference evidence="1 2" key="1">
    <citation type="submission" date="2021-06" db="EMBL/GenBank/DDBJ databases">
        <authorList>
            <person name="Kallberg Y."/>
            <person name="Tangrot J."/>
            <person name="Rosling A."/>
        </authorList>
    </citation>
    <scope>NUCLEOTIDE SEQUENCE [LARGE SCALE GENOMIC DNA]</scope>
    <source>
        <strain evidence="1 2">120-4 pot B 10/14</strain>
    </source>
</reference>
<organism evidence="1 2">
    <name type="scientific">Gigaspora margarita</name>
    <dbReference type="NCBI Taxonomy" id="4874"/>
    <lineage>
        <taxon>Eukaryota</taxon>
        <taxon>Fungi</taxon>
        <taxon>Fungi incertae sedis</taxon>
        <taxon>Mucoromycota</taxon>
        <taxon>Glomeromycotina</taxon>
        <taxon>Glomeromycetes</taxon>
        <taxon>Diversisporales</taxon>
        <taxon>Gigasporaceae</taxon>
        <taxon>Gigaspora</taxon>
    </lineage>
</organism>
<proteinExistence type="predicted"/>
<sequence length="105" mass="12559">KFLNTEPPLTRTHAVLPIFMIEKDDKNLYYDNTIMKYMSLTPSPPAPTQCYIYYDNLSNYVVKRTKEILTRYRFLTIKNGELYFYQQLLLKVPTRNESDYKITSN</sequence>
<protein>
    <submittedName>
        <fullName evidence="1">2490_t:CDS:1</fullName>
    </submittedName>
</protein>
<evidence type="ECO:0000313" key="2">
    <source>
        <dbReference type="Proteomes" id="UP000789901"/>
    </source>
</evidence>
<name>A0ABN7XMT8_GIGMA</name>
<gene>
    <name evidence="1" type="ORF">GMARGA_LOCUS45415</name>
</gene>